<proteinExistence type="predicted"/>
<dbReference type="EMBL" id="AWTN01000094">
    <property type="protein sequence ID" value="KGG90983.1"/>
    <property type="molecule type" value="Genomic_DNA"/>
</dbReference>
<protein>
    <submittedName>
        <fullName evidence="1">Uncharacterized protein</fullName>
    </submittedName>
</protein>
<dbReference type="AlphaFoldDB" id="A0A0E3C1I4"/>
<sequence length="38" mass="4420">MTGDSRGPALEETKKASEMFRMNLEKRLQDGFFIIMKI</sequence>
<comment type="caution">
    <text evidence="1">The sequence shown here is derived from an EMBL/GenBank/DDBJ whole genome shotgun (WGS) entry which is preliminary data.</text>
</comment>
<name>A0A0E3C1I4_9BURK</name>
<accession>A0A0E3C1I4</accession>
<organism evidence="1 2">
    <name type="scientific">Comamonas thiooxydans</name>
    <dbReference type="NCBI Taxonomy" id="363952"/>
    <lineage>
        <taxon>Bacteria</taxon>
        <taxon>Pseudomonadati</taxon>
        <taxon>Pseudomonadota</taxon>
        <taxon>Betaproteobacteria</taxon>
        <taxon>Burkholderiales</taxon>
        <taxon>Comamonadaceae</taxon>
        <taxon>Comamonas</taxon>
    </lineage>
</organism>
<reference evidence="1 2" key="1">
    <citation type="submission" date="2013-09" db="EMBL/GenBank/DDBJ databases">
        <title>High correlation between genotypes and phenotypes of environmental bacteria Comamonas testosteroni strains.</title>
        <authorList>
            <person name="Liu L."/>
            <person name="Zhu W."/>
            <person name="Xia X."/>
            <person name="Xu B."/>
            <person name="Luo M."/>
            <person name="Wang G."/>
        </authorList>
    </citation>
    <scope>NUCLEOTIDE SEQUENCE [LARGE SCALE GENOMIC DNA]</scope>
    <source>
        <strain evidence="1 2">JL14</strain>
    </source>
</reference>
<dbReference type="Proteomes" id="UP000029567">
    <property type="component" value="Unassembled WGS sequence"/>
</dbReference>
<evidence type="ECO:0000313" key="2">
    <source>
        <dbReference type="Proteomes" id="UP000029567"/>
    </source>
</evidence>
<gene>
    <name evidence="1" type="ORF">P245_14245</name>
</gene>
<evidence type="ECO:0000313" key="1">
    <source>
        <dbReference type="EMBL" id="KGG90983.1"/>
    </source>
</evidence>